<dbReference type="AlphaFoldDB" id="A0A1E4RTC8"/>
<dbReference type="PANTHER" id="PTHR28065:SF1">
    <property type="entry name" value="DUF4050 DOMAIN-CONTAINING PROTEIN"/>
    <property type="match status" value="1"/>
</dbReference>
<dbReference type="PANTHER" id="PTHR28065">
    <property type="entry name" value="FREQUENIN"/>
    <property type="match status" value="1"/>
</dbReference>
<gene>
    <name evidence="3" type="ORF">HYPBUDRAFT_9766</name>
</gene>
<dbReference type="GeneID" id="30998545"/>
<dbReference type="OrthoDB" id="5576875at2759"/>
<feature type="compositionally biased region" description="Acidic residues" evidence="1">
    <location>
        <begin position="221"/>
        <end position="246"/>
    </location>
</feature>
<evidence type="ECO:0000313" key="4">
    <source>
        <dbReference type="Proteomes" id="UP000095085"/>
    </source>
</evidence>
<dbReference type="Pfam" id="PF13259">
    <property type="entry name" value="clamp_Gag1-like"/>
    <property type="match status" value="1"/>
</dbReference>
<feature type="domain" description="Gag1-like clamp" evidence="2">
    <location>
        <begin position="270"/>
        <end position="377"/>
    </location>
</feature>
<reference evidence="4" key="1">
    <citation type="submission" date="2016-05" db="EMBL/GenBank/DDBJ databases">
        <title>Comparative genomics of biotechnologically important yeasts.</title>
        <authorList>
            <consortium name="DOE Joint Genome Institute"/>
            <person name="Riley R."/>
            <person name="Haridas S."/>
            <person name="Wolfe K.H."/>
            <person name="Lopes M.R."/>
            <person name="Hittinger C.T."/>
            <person name="Goker M."/>
            <person name="Salamov A."/>
            <person name="Wisecaver J."/>
            <person name="Long T.M."/>
            <person name="Aerts A.L."/>
            <person name="Barry K."/>
            <person name="Choi C."/>
            <person name="Clum A."/>
            <person name="Coughlan A.Y."/>
            <person name="Deshpande S."/>
            <person name="Douglass A.P."/>
            <person name="Hanson S.J."/>
            <person name="Klenk H.-P."/>
            <person name="Labutti K."/>
            <person name="Lapidus A."/>
            <person name="Lindquist E."/>
            <person name="Lipzen A."/>
            <person name="Meier-Kolthoff J.P."/>
            <person name="Ohm R.A."/>
            <person name="Otillar R.P."/>
            <person name="Pangilinan J."/>
            <person name="Peng Y."/>
            <person name="Rokas A."/>
            <person name="Rosa C.A."/>
            <person name="Scheuner C."/>
            <person name="Sibirny A.A."/>
            <person name="Slot J.C."/>
            <person name="Stielow J.B."/>
            <person name="Sun H."/>
            <person name="Kurtzman C.P."/>
            <person name="Blackwell M."/>
            <person name="Grigoriev I.V."/>
            <person name="Jeffries T.W."/>
        </authorList>
    </citation>
    <scope>NUCLEOTIDE SEQUENCE [LARGE SCALE GENOMIC DNA]</scope>
    <source>
        <strain evidence="4">NRRL Y-1933</strain>
    </source>
</reference>
<feature type="region of interest" description="Disordered" evidence="1">
    <location>
        <begin position="171"/>
        <end position="201"/>
    </location>
</feature>
<feature type="compositionally biased region" description="Low complexity" evidence="1">
    <location>
        <begin position="53"/>
        <end position="80"/>
    </location>
</feature>
<dbReference type="InterPro" id="IPR053274">
    <property type="entry name" value="Fluconazole_resistance"/>
</dbReference>
<dbReference type="RefSeq" id="XP_020079589.1">
    <property type="nucleotide sequence ID" value="XM_020223996.1"/>
</dbReference>
<evidence type="ECO:0000313" key="3">
    <source>
        <dbReference type="EMBL" id="ODV70522.1"/>
    </source>
</evidence>
<organism evidence="3 4">
    <name type="scientific">Hyphopichia burtonii NRRL Y-1933</name>
    <dbReference type="NCBI Taxonomy" id="984485"/>
    <lineage>
        <taxon>Eukaryota</taxon>
        <taxon>Fungi</taxon>
        <taxon>Dikarya</taxon>
        <taxon>Ascomycota</taxon>
        <taxon>Saccharomycotina</taxon>
        <taxon>Pichiomycetes</taxon>
        <taxon>Debaryomycetaceae</taxon>
        <taxon>Hyphopichia</taxon>
    </lineage>
</organism>
<dbReference type="STRING" id="984485.A0A1E4RTC8"/>
<proteinExistence type="predicted"/>
<name>A0A1E4RTC8_9ASCO</name>
<dbReference type="EMBL" id="KV454538">
    <property type="protein sequence ID" value="ODV70522.1"/>
    <property type="molecule type" value="Genomic_DNA"/>
</dbReference>
<evidence type="ECO:0000256" key="1">
    <source>
        <dbReference type="SAM" id="MobiDB-lite"/>
    </source>
</evidence>
<dbReference type="InterPro" id="IPR025124">
    <property type="entry name" value="Gag1-like_clamp"/>
</dbReference>
<protein>
    <recommendedName>
        <fullName evidence="2">Gag1-like clamp domain-containing protein</fullName>
    </recommendedName>
</protein>
<dbReference type="Proteomes" id="UP000095085">
    <property type="component" value="Unassembled WGS sequence"/>
</dbReference>
<accession>A0A1E4RTC8</accession>
<sequence>MVYDTSVKPRPPKNKNSSAFHSPGSGVTAINNSAPSLTTSASTPYFQPKSILRNSSSKSTNISKSSTNNITRSSTTSSSGSKKRLSSIFRKISIEWNLFVLRLKSISEEVFVTDEYIDDLFTDCDLDDTLDRLSKSYRGFTPAEEKFLQDFKKYKSLENLYRAHQRELRNTPSIPHIPNNPASSMDTSTTVTNTTEQRPLHYSLQDVIRQSADSISRSADLDDDNLSDDDMSDDDNNEEEDDDELSFADVNVVKLRMEYENHLKKLNELNDDSTDSSSKTTTSDHVQHKNINIGEQIWEFRRSKWLKSPPSTSKEQTENKISERLSEQSIKHIPKDSYPKIYSTFVDKGKNLKNDKRLNLTDLIKIINAGWVHEEKWARAAKGLA</sequence>
<feature type="compositionally biased region" description="Low complexity" evidence="1">
    <location>
        <begin position="33"/>
        <end position="44"/>
    </location>
</feature>
<evidence type="ECO:0000259" key="2">
    <source>
        <dbReference type="Pfam" id="PF13259"/>
    </source>
</evidence>
<feature type="region of interest" description="Disordered" evidence="1">
    <location>
        <begin position="1"/>
        <end position="81"/>
    </location>
</feature>
<feature type="region of interest" description="Disordered" evidence="1">
    <location>
        <begin position="215"/>
        <end position="248"/>
    </location>
</feature>
<keyword evidence="4" id="KW-1185">Reference proteome</keyword>